<reference evidence="1 2" key="1">
    <citation type="journal article" date="2014" name="PLoS ONE">
        <title>Genome Sequence of Candidatus Nitrososphaera evergladensis from Group I.1b Enriched from Everglades Soil Reveals Novel Genomic Features of the Ammonia-Oxidizing Archaea.</title>
        <authorList>
            <person name="Zhalnina K.V."/>
            <person name="Dias R."/>
            <person name="Leonard M.T."/>
            <person name="Dorr de Quadros P."/>
            <person name="Camargo F.A."/>
            <person name="Drew J.C."/>
            <person name="Farmerie W.G."/>
            <person name="Daroub S.H."/>
            <person name="Triplett E.W."/>
        </authorList>
    </citation>
    <scope>NUCLEOTIDE SEQUENCE [LARGE SCALE GENOMIC DNA]</scope>
    <source>
        <strain evidence="1 2">SR1</strain>
    </source>
</reference>
<dbReference type="STRING" id="1459636.NTE_00384"/>
<dbReference type="EMBL" id="CP007174">
    <property type="protein sequence ID" value="AIF82466.1"/>
    <property type="molecule type" value="Genomic_DNA"/>
</dbReference>
<dbReference type="KEGG" id="nev:NTE_00384"/>
<gene>
    <name evidence="1" type="ORF">NTE_00384</name>
</gene>
<organism evidence="1 2">
    <name type="scientific">Candidatus Nitrososphaera evergladensis SR1</name>
    <dbReference type="NCBI Taxonomy" id="1459636"/>
    <lineage>
        <taxon>Archaea</taxon>
        <taxon>Nitrososphaerota</taxon>
        <taxon>Nitrososphaeria</taxon>
        <taxon>Nitrososphaerales</taxon>
        <taxon>Nitrososphaeraceae</taxon>
        <taxon>Nitrososphaera</taxon>
    </lineage>
</organism>
<dbReference type="Proteomes" id="UP000028194">
    <property type="component" value="Chromosome"/>
</dbReference>
<proteinExistence type="predicted"/>
<evidence type="ECO:0000313" key="1">
    <source>
        <dbReference type="EMBL" id="AIF82466.1"/>
    </source>
</evidence>
<accession>A0A075MLU1</accession>
<dbReference type="AlphaFoldDB" id="A0A075MLU1"/>
<protein>
    <submittedName>
        <fullName evidence="1">Uncharacterized protein</fullName>
    </submittedName>
</protein>
<name>A0A075MLU1_9ARCH</name>
<evidence type="ECO:0000313" key="2">
    <source>
        <dbReference type="Proteomes" id="UP000028194"/>
    </source>
</evidence>
<keyword evidence="2" id="KW-1185">Reference proteome</keyword>
<dbReference type="HOGENOM" id="CLU_2284911_0_0_2"/>
<sequence>MCTIIRVAFCAEWYTVRDFNSDIFLPNIVMQLDKAIHYKFVRDISVAEKFFLSCKLSHMLNAITPSLMSLLRIVIMRLHLQLLSGYTRDTSALSHDHCTCG</sequence>